<proteinExistence type="predicted"/>
<dbReference type="Proteomes" id="UP000030747">
    <property type="component" value="Unassembled WGS sequence"/>
</dbReference>
<feature type="compositionally biased region" description="Low complexity" evidence="2">
    <location>
        <begin position="275"/>
        <end position="322"/>
    </location>
</feature>
<feature type="coiled-coil region" evidence="1">
    <location>
        <begin position="511"/>
        <end position="538"/>
    </location>
</feature>
<evidence type="ECO:0000256" key="2">
    <source>
        <dbReference type="SAM" id="MobiDB-lite"/>
    </source>
</evidence>
<feature type="compositionally biased region" description="Low complexity" evidence="2">
    <location>
        <begin position="124"/>
        <end position="139"/>
    </location>
</feature>
<protein>
    <submittedName>
        <fullName evidence="3">Chromosome I, complete genome, related</fullName>
    </submittedName>
</protein>
<evidence type="ECO:0000256" key="1">
    <source>
        <dbReference type="SAM" id="Coils"/>
    </source>
</evidence>
<reference evidence="3" key="2">
    <citation type="submission" date="2013-10" db="EMBL/GenBank/DDBJ databases">
        <authorList>
            <person name="Aslett M."/>
        </authorList>
    </citation>
    <scope>NUCLEOTIDE SEQUENCE [LARGE SCALE GENOMIC DNA]</scope>
    <source>
        <strain evidence="3">Houghton</strain>
    </source>
</reference>
<feature type="compositionally biased region" description="Acidic residues" evidence="2">
    <location>
        <begin position="371"/>
        <end position="382"/>
    </location>
</feature>
<dbReference type="EMBL" id="HG675164">
    <property type="protein sequence ID" value="CDJ40631.1"/>
    <property type="molecule type" value="Genomic_DNA"/>
</dbReference>
<dbReference type="OMA" id="DEQGFTK"/>
<feature type="region of interest" description="Disordered" evidence="2">
    <location>
        <begin position="103"/>
        <end position="139"/>
    </location>
</feature>
<evidence type="ECO:0000313" key="3">
    <source>
        <dbReference type="EMBL" id="CDJ40631.1"/>
    </source>
</evidence>
<name>U6KRN3_EIMTE</name>
<sequence>MAYFPLKIDRQRQNDLGFVTDRWVLEVSPRVEVTAPTTGVPLRSFLKQTQDTKETAPLKNQNCTKVPSRSIVEMGSSKACCDGALEGRDETAEVPTSFCLHLRTRPSKEPARPPAAATSGTDPSAAARTASSGTATAGVSEDNAAAPQRAGGAAAAPAGSAAAAGSGSPKATPATDAASPRAADSAPAGSGRRRLLDSEDDSPVRPRGPKKSRLVSDSSDDDVVLRKMRIAPRAQSETAAAKGSLQPKQQQNGTSKAAAPPARSKAQTSKRRNSGSDSSSGSSSCSSSGSSSGSDSSSGSSSSSSESSSESSSGEESDTRSSSRAKSRTSPGKKKQAGKAKMARPQHAKAEQGKSRNVRTPSAGRKNGDTADSDEDGQEEEISMGAFDPKKRSAKDRLVAQFLRRQWPPEDFDYSKELEKRKLKWVSLEEYEDLDDVDNNGYTKVYQISAFPGVFRDPHGNAIDLRPEEGRPCYKNAKQLSELELLQLIAKAVKGQMAALQSSPFDETALQRALQQELEEIESEFKQMQKRAEAAKGRA</sequence>
<keyword evidence="4" id="KW-1185">Reference proteome</keyword>
<feature type="compositionally biased region" description="Basic residues" evidence="2">
    <location>
        <begin position="323"/>
        <end position="347"/>
    </location>
</feature>
<keyword evidence="1" id="KW-0175">Coiled coil</keyword>
<feature type="compositionally biased region" description="Low complexity" evidence="2">
    <location>
        <begin position="157"/>
        <end position="190"/>
    </location>
</feature>
<dbReference type="VEuPathDB" id="ToxoDB:ETH_00035085"/>
<dbReference type="AlphaFoldDB" id="U6KRN3"/>
<organism evidence="3 4">
    <name type="scientific">Eimeria tenella</name>
    <name type="common">Coccidian parasite</name>
    <dbReference type="NCBI Taxonomy" id="5802"/>
    <lineage>
        <taxon>Eukaryota</taxon>
        <taxon>Sar</taxon>
        <taxon>Alveolata</taxon>
        <taxon>Apicomplexa</taxon>
        <taxon>Conoidasida</taxon>
        <taxon>Coccidia</taxon>
        <taxon>Eucoccidiorida</taxon>
        <taxon>Eimeriorina</taxon>
        <taxon>Eimeriidae</taxon>
        <taxon>Eimeria</taxon>
    </lineage>
</organism>
<evidence type="ECO:0000313" key="4">
    <source>
        <dbReference type="Proteomes" id="UP000030747"/>
    </source>
</evidence>
<feature type="region of interest" description="Disordered" evidence="2">
    <location>
        <begin position="157"/>
        <end position="394"/>
    </location>
</feature>
<accession>U6KRN3</accession>
<gene>
    <name evidence="3" type="ORF">ETH_00035085</name>
</gene>
<dbReference type="RefSeq" id="XP_013231381.1">
    <property type="nucleotide sequence ID" value="XM_013375927.1"/>
</dbReference>
<feature type="compositionally biased region" description="Low complexity" evidence="2">
    <location>
        <begin position="255"/>
        <end position="266"/>
    </location>
</feature>
<reference evidence="3" key="1">
    <citation type="submission" date="2013-10" db="EMBL/GenBank/DDBJ databases">
        <title>Genomic analysis of the causative agents of coccidiosis in chickens.</title>
        <authorList>
            <person name="Reid A.J."/>
            <person name="Blake D."/>
            <person name="Billington K."/>
            <person name="Browne H."/>
            <person name="Dunn M."/>
            <person name="Hung S."/>
            <person name="Kawahara F."/>
            <person name="Miranda-Saavedra D."/>
            <person name="Mourier T."/>
            <person name="Nagra H."/>
            <person name="Otto T.D."/>
            <person name="Rawlings N."/>
            <person name="Sanchez A."/>
            <person name="Sanders M."/>
            <person name="Subramaniam C."/>
            <person name="Tay Y."/>
            <person name="Dear P."/>
            <person name="Doerig C."/>
            <person name="Gruber A."/>
            <person name="Parkinson J."/>
            <person name="Shirley M."/>
            <person name="Wan K.L."/>
            <person name="Berriman M."/>
            <person name="Tomley F."/>
            <person name="Pain A."/>
        </authorList>
    </citation>
    <scope>NUCLEOTIDE SEQUENCE [LARGE SCALE GENOMIC DNA]</scope>
    <source>
        <strain evidence="3">Houghton</strain>
    </source>
</reference>
<dbReference type="GeneID" id="25256058"/>
<dbReference type="VEuPathDB" id="ToxoDB:ETH2_0922900"/>
<dbReference type="OrthoDB" id="74703at2759"/>